<feature type="non-terminal residue" evidence="1">
    <location>
        <position position="55"/>
    </location>
</feature>
<comment type="caution">
    <text evidence="1">The sequence shown here is derived from an EMBL/GenBank/DDBJ whole genome shotgun (WGS) entry which is preliminary data.</text>
</comment>
<proteinExistence type="predicted"/>
<organism evidence="1 2">
    <name type="scientific">Asbolus verrucosus</name>
    <name type="common">Desert ironclad beetle</name>
    <dbReference type="NCBI Taxonomy" id="1661398"/>
    <lineage>
        <taxon>Eukaryota</taxon>
        <taxon>Metazoa</taxon>
        <taxon>Ecdysozoa</taxon>
        <taxon>Arthropoda</taxon>
        <taxon>Hexapoda</taxon>
        <taxon>Insecta</taxon>
        <taxon>Pterygota</taxon>
        <taxon>Neoptera</taxon>
        <taxon>Endopterygota</taxon>
        <taxon>Coleoptera</taxon>
        <taxon>Polyphaga</taxon>
        <taxon>Cucujiformia</taxon>
        <taxon>Tenebrionidae</taxon>
        <taxon>Pimeliinae</taxon>
        <taxon>Asbolus</taxon>
    </lineage>
</organism>
<protein>
    <submittedName>
        <fullName evidence="1">Uncharacterized protein</fullName>
    </submittedName>
</protein>
<dbReference type="AlphaFoldDB" id="A0A482WAA1"/>
<dbReference type="Proteomes" id="UP000292052">
    <property type="component" value="Unassembled WGS sequence"/>
</dbReference>
<accession>A0A482WAA1</accession>
<name>A0A482WAA1_ASBVE</name>
<dbReference type="EMBL" id="QDEB01010416">
    <property type="protein sequence ID" value="RZC42151.1"/>
    <property type="molecule type" value="Genomic_DNA"/>
</dbReference>
<reference evidence="1 2" key="1">
    <citation type="submission" date="2017-03" db="EMBL/GenBank/DDBJ databases">
        <title>Genome of the blue death feigning beetle - Asbolus verrucosus.</title>
        <authorList>
            <person name="Rider S.D."/>
        </authorList>
    </citation>
    <scope>NUCLEOTIDE SEQUENCE [LARGE SCALE GENOMIC DNA]</scope>
    <source>
        <strain evidence="1">Butters</strain>
        <tissue evidence="1">Head and leg muscle</tissue>
    </source>
</reference>
<keyword evidence="2" id="KW-1185">Reference proteome</keyword>
<evidence type="ECO:0000313" key="1">
    <source>
        <dbReference type="EMBL" id="RZC42151.1"/>
    </source>
</evidence>
<evidence type="ECO:0000313" key="2">
    <source>
        <dbReference type="Proteomes" id="UP000292052"/>
    </source>
</evidence>
<gene>
    <name evidence="1" type="ORF">BDFB_014116</name>
</gene>
<sequence>MASDGCNTMIGMCNSFFKHLQSEPVKLVKYYPGRQKNFFDQLTIMHQGVQKDVLF</sequence>